<comment type="cofactor">
    <cofactor evidence="1">
        <name>Zn(2+)</name>
        <dbReference type="ChEBI" id="CHEBI:29105"/>
    </cofactor>
</comment>
<gene>
    <name evidence="3" type="primary">bshB2</name>
    <name evidence="3" type="ORF">NEOCIP111885_00436</name>
</gene>
<dbReference type="Gene3D" id="3.40.50.10320">
    <property type="entry name" value="LmbE-like"/>
    <property type="match status" value="1"/>
</dbReference>
<dbReference type="Pfam" id="PF02585">
    <property type="entry name" value="PIG-L"/>
    <property type="match status" value="1"/>
</dbReference>
<dbReference type="NCBIfam" id="TIGR04000">
    <property type="entry name" value="thiol_BshB2"/>
    <property type="match status" value="1"/>
</dbReference>
<dbReference type="RefSeq" id="WP_230495022.1">
    <property type="nucleotide sequence ID" value="NZ_CAKJTG010000002.1"/>
</dbReference>
<accession>A0A9C7G6S0</accession>
<dbReference type="InterPro" id="IPR024078">
    <property type="entry name" value="LmbE-like_dom_sf"/>
</dbReference>
<proteinExistence type="predicted"/>
<dbReference type="EC" id="3.5.1.-" evidence="3"/>
<keyword evidence="3" id="KW-0378">Hydrolase</keyword>
<keyword evidence="4" id="KW-1185">Reference proteome</keyword>
<organism evidence="3 4">
    <name type="scientific">Pseudoneobacillus rhizosphaerae</name>
    <dbReference type="NCBI Taxonomy" id="2880968"/>
    <lineage>
        <taxon>Bacteria</taxon>
        <taxon>Bacillati</taxon>
        <taxon>Bacillota</taxon>
        <taxon>Bacilli</taxon>
        <taxon>Bacillales</taxon>
        <taxon>Bacillaceae</taxon>
        <taxon>Pseudoneobacillus</taxon>
    </lineage>
</organism>
<comment type="caution">
    <text evidence="3">The sequence shown here is derived from an EMBL/GenBank/DDBJ whole genome shotgun (WGS) entry which is preliminary data.</text>
</comment>
<feature type="coiled-coil region" evidence="2">
    <location>
        <begin position="179"/>
        <end position="206"/>
    </location>
</feature>
<dbReference type="Proteomes" id="UP000789845">
    <property type="component" value="Unassembled WGS sequence"/>
</dbReference>
<protein>
    <submittedName>
        <fullName evidence="3">N-acetyl-alpha-D-glucosaminyl L-malate deacetylase 2</fullName>
        <ecNumber evidence="3">3.5.1.-</ecNumber>
    </submittedName>
</protein>
<evidence type="ECO:0000313" key="3">
    <source>
        <dbReference type="EMBL" id="CAG9606748.1"/>
    </source>
</evidence>
<reference evidence="3" key="1">
    <citation type="submission" date="2021-10" db="EMBL/GenBank/DDBJ databases">
        <authorList>
            <person name="Criscuolo A."/>
        </authorList>
    </citation>
    <scope>NUCLEOTIDE SEQUENCE</scope>
    <source>
        <strain evidence="3">CIP111885</strain>
    </source>
</reference>
<dbReference type="PANTHER" id="PTHR12993:SF27">
    <property type="entry name" value="N-ACETYL-ALPHA-D-GLUCOSAMINYL L-MALATE DEACETYLASE 2-RELATED"/>
    <property type="match status" value="1"/>
</dbReference>
<dbReference type="EMBL" id="CAKJTG010000002">
    <property type="protein sequence ID" value="CAG9606748.1"/>
    <property type="molecule type" value="Genomic_DNA"/>
</dbReference>
<dbReference type="InterPro" id="IPR023841">
    <property type="entry name" value="BshB2"/>
</dbReference>
<dbReference type="AlphaFoldDB" id="A0A9C7G6S0"/>
<dbReference type="GO" id="GO:0016811">
    <property type="term" value="F:hydrolase activity, acting on carbon-nitrogen (but not peptide) bonds, in linear amides"/>
    <property type="evidence" value="ECO:0007669"/>
    <property type="project" value="TreeGrafter"/>
</dbReference>
<dbReference type="PANTHER" id="PTHR12993">
    <property type="entry name" value="N-ACETYLGLUCOSAMINYL-PHOSPHATIDYLINOSITOL DE-N-ACETYLASE-RELATED"/>
    <property type="match status" value="1"/>
</dbReference>
<evidence type="ECO:0000313" key="4">
    <source>
        <dbReference type="Proteomes" id="UP000789845"/>
    </source>
</evidence>
<dbReference type="InterPro" id="IPR003737">
    <property type="entry name" value="GlcNAc_PI_deacetylase-related"/>
</dbReference>
<sequence length="221" mass="24806">MEKERHVLVVFPHPDDEAFGVSGTIATYIGMGTPVTYACLTLGEMGRNMGNPIFANRETLPIVRKKELQDAAAALGITDLRMMGLRDKTVEFEEEEKLVGMMTSLLEELNPSLVITFYPGYSVHPDHEATGRAVVEAVSRIAEDERPKLHCVAFSKGHEDVIGKPDVVNRITDVLTKKMAALRAHRSQTEQMASELEAKLESGDEQIVNWIQNERFWTYKF</sequence>
<evidence type="ECO:0000256" key="2">
    <source>
        <dbReference type="SAM" id="Coils"/>
    </source>
</evidence>
<keyword evidence="2" id="KW-0175">Coiled coil</keyword>
<evidence type="ECO:0000256" key="1">
    <source>
        <dbReference type="ARBA" id="ARBA00001947"/>
    </source>
</evidence>
<dbReference type="SUPFAM" id="SSF102588">
    <property type="entry name" value="LmbE-like"/>
    <property type="match status" value="1"/>
</dbReference>
<name>A0A9C7G6S0_9BACI</name>